<organism evidence="1 2">
    <name type="scientific">Diabrotica balteata</name>
    <name type="common">Banded cucumber beetle</name>
    <dbReference type="NCBI Taxonomy" id="107213"/>
    <lineage>
        <taxon>Eukaryota</taxon>
        <taxon>Metazoa</taxon>
        <taxon>Ecdysozoa</taxon>
        <taxon>Arthropoda</taxon>
        <taxon>Hexapoda</taxon>
        <taxon>Insecta</taxon>
        <taxon>Pterygota</taxon>
        <taxon>Neoptera</taxon>
        <taxon>Endopterygota</taxon>
        <taxon>Coleoptera</taxon>
        <taxon>Polyphaga</taxon>
        <taxon>Cucujiformia</taxon>
        <taxon>Chrysomeloidea</taxon>
        <taxon>Chrysomelidae</taxon>
        <taxon>Galerucinae</taxon>
        <taxon>Diabroticina</taxon>
        <taxon>Diabroticites</taxon>
        <taxon>Diabrotica</taxon>
    </lineage>
</organism>
<protein>
    <submittedName>
        <fullName evidence="1">Uncharacterized protein</fullName>
    </submittedName>
</protein>
<dbReference type="EMBL" id="OU898279">
    <property type="protein sequence ID" value="CAG9833072.1"/>
    <property type="molecule type" value="Genomic_DNA"/>
</dbReference>
<sequence length="87" mass="9843">MFERIFQVKEPLCLYASANNKIPQLASKEWMIVEKLIGLLRPFKEVTKELSALDVSIFSVIPLIATLEKVVHDLDTSDEHIGDMITA</sequence>
<evidence type="ECO:0000313" key="2">
    <source>
        <dbReference type="Proteomes" id="UP001153709"/>
    </source>
</evidence>
<keyword evidence="2" id="KW-1185">Reference proteome</keyword>
<dbReference type="OrthoDB" id="6705107at2759"/>
<accession>A0A9N9T2U5</accession>
<evidence type="ECO:0000313" key="1">
    <source>
        <dbReference type="EMBL" id="CAG9833072.1"/>
    </source>
</evidence>
<name>A0A9N9T2U5_DIABA</name>
<dbReference type="AlphaFoldDB" id="A0A9N9T2U5"/>
<gene>
    <name evidence="1" type="ORF">DIABBA_LOCUS6498</name>
</gene>
<proteinExistence type="predicted"/>
<reference evidence="1" key="1">
    <citation type="submission" date="2022-01" db="EMBL/GenBank/DDBJ databases">
        <authorList>
            <person name="King R."/>
        </authorList>
    </citation>
    <scope>NUCLEOTIDE SEQUENCE</scope>
</reference>
<dbReference type="Proteomes" id="UP001153709">
    <property type="component" value="Chromosome 4"/>
</dbReference>